<name>A0A7W8K0E0_9DEIO</name>
<sequence>MTTVYYWARPREPITELTEGPILMYCPHCHFIPHTPHLYRGSRYGDMGGFTCGQCGGEVRVRDQDCRPPITYTFKSDGLSAGSNGPTETIVYEALYQVQWANLEQIEAWTGHTILAKTGSGTFELEPVVEMLADHVRQQGLEVRKAPIEHPFITWIPEPFRQWLDLIHSLRVHHLDGP</sequence>
<keyword evidence="2" id="KW-1185">Reference proteome</keyword>
<dbReference type="EMBL" id="JACHFL010000030">
    <property type="protein sequence ID" value="MBB5366188.1"/>
    <property type="molecule type" value="Genomic_DNA"/>
</dbReference>
<organism evidence="1 2">
    <name type="scientific">Deinococcus humi</name>
    <dbReference type="NCBI Taxonomy" id="662880"/>
    <lineage>
        <taxon>Bacteria</taxon>
        <taxon>Thermotogati</taxon>
        <taxon>Deinococcota</taxon>
        <taxon>Deinococci</taxon>
        <taxon>Deinococcales</taxon>
        <taxon>Deinococcaceae</taxon>
        <taxon>Deinococcus</taxon>
    </lineage>
</organism>
<protein>
    <submittedName>
        <fullName evidence="1">Uncharacterized protein</fullName>
    </submittedName>
</protein>
<gene>
    <name evidence="1" type="ORF">HNQ08_005317</name>
</gene>
<dbReference type="AlphaFoldDB" id="A0A7W8K0E0"/>
<proteinExistence type="predicted"/>
<comment type="caution">
    <text evidence="1">The sequence shown here is derived from an EMBL/GenBank/DDBJ whole genome shotgun (WGS) entry which is preliminary data.</text>
</comment>
<reference evidence="1 2" key="1">
    <citation type="submission" date="2020-08" db="EMBL/GenBank/DDBJ databases">
        <title>Genomic Encyclopedia of Type Strains, Phase IV (KMG-IV): sequencing the most valuable type-strain genomes for metagenomic binning, comparative biology and taxonomic classification.</title>
        <authorList>
            <person name="Goeker M."/>
        </authorList>
    </citation>
    <scope>NUCLEOTIDE SEQUENCE [LARGE SCALE GENOMIC DNA]</scope>
    <source>
        <strain evidence="1 2">DSM 27939</strain>
    </source>
</reference>
<dbReference type="RefSeq" id="WP_184138055.1">
    <property type="nucleotide sequence ID" value="NZ_JACHFL010000030.1"/>
</dbReference>
<evidence type="ECO:0000313" key="2">
    <source>
        <dbReference type="Proteomes" id="UP000552709"/>
    </source>
</evidence>
<evidence type="ECO:0000313" key="1">
    <source>
        <dbReference type="EMBL" id="MBB5366188.1"/>
    </source>
</evidence>
<dbReference type="Proteomes" id="UP000552709">
    <property type="component" value="Unassembled WGS sequence"/>
</dbReference>
<accession>A0A7W8K0E0</accession>